<keyword evidence="3" id="KW-1185">Reference proteome</keyword>
<keyword evidence="1" id="KW-0472">Membrane</keyword>
<reference evidence="2 3" key="1">
    <citation type="submission" date="2019-04" db="EMBL/GenBank/DDBJ databases">
        <title>Genome sequence of strain shin9-1.</title>
        <authorList>
            <person name="Gao J."/>
            <person name="Sun J."/>
        </authorList>
    </citation>
    <scope>NUCLEOTIDE SEQUENCE [LARGE SCALE GENOMIC DNA]</scope>
    <source>
        <strain evidence="3">shin9-1</strain>
    </source>
</reference>
<evidence type="ECO:0000313" key="3">
    <source>
        <dbReference type="Proteomes" id="UP000308828"/>
    </source>
</evidence>
<dbReference type="Proteomes" id="UP000308828">
    <property type="component" value="Unassembled WGS sequence"/>
</dbReference>
<evidence type="ECO:0000256" key="1">
    <source>
        <dbReference type="SAM" id="Phobius"/>
    </source>
</evidence>
<dbReference type="AlphaFoldDB" id="A0A4S8P582"/>
<feature type="transmembrane region" description="Helical" evidence="1">
    <location>
        <begin position="20"/>
        <end position="40"/>
    </location>
</feature>
<gene>
    <name evidence="2" type="ORF">FAA97_03435</name>
</gene>
<name>A0A4S8P582_9HYPH</name>
<sequence>MPDHDTTHSTPGPLLSNRFLSVATAVIAVLALSSLAISFAGKHYGHQLALANHSDSTTPIKVAIGRDVLTLPENTLRFAVQRVSKAHEQVDLYLSWPEMRGYEDALRSRFNSTHPAGIVFLQISQSTMTRDMSGRLDPIYRQLLGPGVTQGPGGLEERHFLPGTGYEGEVLLTGTDKAGHVYAVRCLDPARGSAPTSSDCQRDIHLGRDMSVLYRFPRNILHDWENLESAIRTYIQSRLSPATSS</sequence>
<dbReference type="RefSeq" id="WP_136597115.1">
    <property type="nucleotide sequence ID" value="NZ_STGV01000001.1"/>
</dbReference>
<keyword evidence="1" id="KW-0812">Transmembrane</keyword>
<dbReference type="OrthoDB" id="7959514at2"/>
<organism evidence="2 3">
    <name type="scientific">Peteryoungia ipomoeae</name>
    <dbReference type="NCBI Taxonomy" id="1210932"/>
    <lineage>
        <taxon>Bacteria</taxon>
        <taxon>Pseudomonadati</taxon>
        <taxon>Pseudomonadota</taxon>
        <taxon>Alphaproteobacteria</taxon>
        <taxon>Hyphomicrobiales</taxon>
        <taxon>Rhizobiaceae</taxon>
        <taxon>Peteryoungia</taxon>
    </lineage>
</organism>
<accession>A0A4S8P582</accession>
<proteinExistence type="predicted"/>
<comment type="caution">
    <text evidence="2">The sequence shown here is derived from an EMBL/GenBank/DDBJ whole genome shotgun (WGS) entry which is preliminary data.</text>
</comment>
<protein>
    <submittedName>
        <fullName evidence="2">Uncharacterized protein</fullName>
    </submittedName>
</protein>
<dbReference type="EMBL" id="STGV01000001">
    <property type="protein sequence ID" value="THV25268.1"/>
    <property type="molecule type" value="Genomic_DNA"/>
</dbReference>
<evidence type="ECO:0000313" key="2">
    <source>
        <dbReference type="EMBL" id="THV25268.1"/>
    </source>
</evidence>
<keyword evidence="1" id="KW-1133">Transmembrane helix</keyword>